<dbReference type="OrthoDB" id="281759at2"/>
<feature type="signal peptide" evidence="7">
    <location>
        <begin position="1"/>
        <end position="28"/>
    </location>
</feature>
<evidence type="ECO:0000256" key="6">
    <source>
        <dbReference type="ARBA" id="ARBA00023098"/>
    </source>
</evidence>
<feature type="chain" id="PRO_5039583101" description="phospholipase D" evidence="7">
    <location>
        <begin position="29"/>
        <end position="344"/>
    </location>
</feature>
<keyword evidence="5" id="KW-0442">Lipid degradation</keyword>
<evidence type="ECO:0000256" key="3">
    <source>
        <dbReference type="ARBA" id="ARBA00012027"/>
    </source>
</evidence>
<reference evidence="10" key="1">
    <citation type="submission" date="2018-02" db="EMBL/GenBank/DDBJ databases">
        <authorList>
            <person name="Hausmann B."/>
        </authorList>
    </citation>
    <scope>NUCLEOTIDE SEQUENCE [LARGE SCALE GENOMIC DNA]</scope>
    <source>
        <strain evidence="10">Peat soil MAG SbF1</strain>
    </source>
</reference>
<dbReference type="PROSITE" id="PS50035">
    <property type="entry name" value="PLD"/>
    <property type="match status" value="2"/>
</dbReference>
<dbReference type="PANTHER" id="PTHR43856:SF1">
    <property type="entry name" value="MITOCHONDRIAL CARDIOLIPIN HYDROLASE"/>
    <property type="match status" value="1"/>
</dbReference>
<keyword evidence="6" id="KW-0443">Lipid metabolism</keyword>
<organism evidence="9 10">
    <name type="scientific">Candidatus Desulfosporosinus infrequens</name>
    <dbReference type="NCBI Taxonomy" id="2043169"/>
    <lineage>
        <taxon>Bacteria</taxon>
        <taxon>Bacillati</taxon>
        <taxon>Bacillota</taxon>
        <taxon>Clostridia</taxon>
        <taxon>Eubacteriales</taxon>
        <taxon>Desulfitobacteriaceae</taxon>
        <taxon>Desulfosporosinus</taxon>
    </lineage>
</organism>
<protein>
    <recommendedName>
        <fullName evidence="3">phospholipase D</fullName>
        <ecNumber evidence="3">3.1.4.4</ecNumber>
    </recommendedName>
</protein>
<dbReference type="SUPFAM" id="SSF56024">
    <property type="entry name" value="Phospholipase D/nuclease"/>
    <property type="match status" value="2"/>
</dbReference>
<dbReference type="Gene3D" id="3.30.870.10">
    <property type="entry name" value="Endonuclease Chain A"/>
    <property type="match status" value="2"/>
</dbReference>
<evidence type="ECO:0000256" key="7">
    <source>
        <dbReference type="SAM" id="SignalP"/>
    </source>
</evidence>
<gene>
    <name evidence="9" type="ORF">SBF1_3900003</name>
</gene>
<dbReference type="PANTHER" id="PTHR43856">
    <property type="entry name" value="CARDIOLIPIN HYDROLASE"/>
    <property type="match status" value="1"/>
</dbReference>
<keyword evidence="7" id="KW-0732">Signal</keyword>
<dbReference type="GO" id="GO:0016042">
    <property type="term" value="P:lipid catabolic process"/>
    <property type="evidence" value="ECO:0007669"/>
    <property type="project" value="UniProtKB-KW"/>
</dbReference>
<feature type="domain" description="PLD phosphodiesterase" evidence="8">
    <location>
        <begin position="288"/>
        <end position="314"/>
    </location>
</feature>
<dbReference type="PROSITE" id="PS51257">
    <property type="entry name" value="PROKAR_LIPOPROTEIN"/>
    <property type="match status" value="1"/>
</dbReference>
<dbReference type="EMBL" id="OMOF01000324">
    <property type="protein sequence ID" value="SPF47513.1"/>
    <property type="molecule type" value="Genomic_DNA"/>
</dbReference>
<dbReference type="GO" id="GO:0004630">
    <property type="term" value="F:phospholipase D activity"/>
    <property type="evidence" value="ECO:0007669"/>
    <property type="project" value="UniProtKB-EC"/>
</dbReference>
<evidence type="ECO:0000313" key="9">
    <source>
        <dbReference type="EMBL" id="SPF47513.1"/>
    </source>
</evidence>
<dbReference type="Pfam" id="PF13091">
    <property type="entry name" value="PLDc_2"/>
    <property type="match status" value="2"/>
</dbReference>
<keyword evidence="4" id="KW-0378">Hydrolase</keyword>
<dbReference type="GO" id="GO:0006793">
    <property type="term" value="P:phosphorus metabolic process"/>
    <property type="evidence" value="ECO:0007669"/>
    <property type="project" value="UniProtKB-ARBA"/>
</dbReference>
<proteinExistence type="inferred from homology"/>
<evidence type="ECO:0000256" key="5">
    <source>
        <dbReference type="ARBA" id="ARBA00022963"/>
    </source>
</evidence>
<evidence type="ECO:0000256" key="1">
    <source>
        <dbReference type="ARBA" id="ARBA00000798"/>
    </source>
</evidence>
<comment type="similarity">
    <text evidence="2">Belongs to the phospholipase D family.</text>
</comment>
<accession>A0A2U3L6H4</accession>
<evidence type="ECO:0000313" key="10">
    <source>
        <dbReference type="Proteomes" id="UP000238916"/>
    </source>
</evidence>
<dbReference type="SMART" id="SM00155">
    <property type="entry name" value="PLDc"/>
    <property type="match status" value="2"/>
</dbReference>
<dbReference type="InterPro" id="IPR051406">
    <property type="entry name" value="PLD_domain"/>
</dbReference>
<dbReference type="AlphaFoldDB" id="A0A2U3L6H4"/>
<dbReference type="InterPro" id="IPR025202">
    <property type="entry name" value="PLD-like_dom"/>
</dbReference>
<dbReference type="Proteomes" id="UP000238916">
    <property type="component" value="Unassembled WGS sequence"/>
</dbReference>
<evidence type="ECO:0000256" key="4">
    <source>
        <dbReference type="ARBA" id="ARBA00022801"/>
    </source>
</evidence>
<dbReference type="GO" id="GO:0016891">
    <property type="term" value="F:RNA endonuclease activity producing 5'-phosphomonoesters, hydrolytic mechanism"/>
    <property type="evidence" value="ECO:0007669"/>
    <property type="project" value="TreeGrafter"/>
</dbReference>
<evidence type="ECO:0000259" key="8">
    <source>
        <dbReference type="PROSITE" id="PS50035"/>
    </source>
</evidence>
<dbReference type="EC" id="3.1.4.4" evidence="3"/>
<comment type="catalytic activity">
    <reaction evidence="1">
        <text>a 1,2-diacyl-sn-glycero-3-phosphocholine + H2O = a 1,2-diacyl-sn-glycero-3-phosphate + choline + H(+)</text>
        <dbReference type="Rhea" id="RHEA:14445"/>
        <dbReference type="ChEBI" id="CHEBI:15354"/>
        <dbReference type="ChEBI" id="CHEBI:15377"/>
        <dbReference type="ChEBI" id="CHEBI:15378"/>
        <dbReference type="ChEBI" id="CHEBI:57643"/>
        <dbReference type="ChEBI" id="CHEBI:58608"/>
        <dbReference type="EC" id="3.1.4.4"/>
    </reaction>
</comment>
<dbReference type="InterPro" id="IPR001736">
    <property type="entry name" value="PLipase_D/transphosphatidylase"/>
</dbReference>
<name>A0A2U3L6H4_9FIRM</name>
<evidence type="ECO:0000256" key="2">
    <source>
        <dbReference type="ARBA" id="ARBA00008664"/>
    </source>
</evidence>
<sequence length="344" mass="36634">MRIPFRWITPLLGVLLIAGCASSGTPTAASVSPTTVSSALSTTSQPVSAVQPSLLEGQSIFDCADNMIRSAKHSILLEMYELGNAREITLLEQKADSGIPVLALLDGSEKQTAKAILELEAHHVKVQVATSPLIQKGGIQHAKMLVIDDSQVLIGGMNWGTGSVENADADVYEEGTTANEAQSVFEADWRQLGASLPIGVTEEPISGRDILSGKSLLSAILADLDRAKTVQAAFFELSNHELINKLADRAKAGANVRVLLDTRMEKNINSQAAKELNSAGVQVRFYPSNQVLHAKMIVTDSVVIVGSANGSVSAVTRNHELDLVTSDSSVLKQAQADFETMYAK</sequence>
<feature type="domain" description="PLD phosphodiesterase" evidence="8">
    <location>
        <begin position="136"/>
        <end position="163"/>
    </location>
</feature>